<keyword evidence="2" id="KW-0812">Transmembrane</keyword>
<dbReference type="PANTHER" id="PTHR34978">
    <property type="entry name" value="POSSIBLE SENSOR-TRANSDUCER PROTEIN BLAR"/>
    <property type="match status" value="1"/>
</dbReference>
<reference evidence="4 5" key="1">
    <citation type="submission" date="2019-06" db="EMBL/GenBank/DDBJ databases">
        <title>Saccharibacillus brassicae sp. nov., an endophytic bacterium isolated from Chinese cabbage seeds (Brassica pekinensis).</title>
        <authorList>
            <person name="Jiang L."/>
            <person name="Lee J."/>
            <person name="Kim S.W."/>
        </authorList>
    </citation>
    <scope>NUCLEOTIDE SEQUENCE [LARGE SCALE GENOMIC DNA]</scope>
    <source>
        <strain evidence="5">KCTC 43072 / ATSA2</strain>
    </source>
</reference>
<feature type="compositionally biased region" description="Gly residues" evidence="1">
    <location>
        <begin position="215"/>
        <end position="225"/>
    </location>
</feature>
<dbReference type="Proteomes" id="UP000316968">
    <property type="component" value="Chromosome"/>
</dbReference>
<dbReference type="PANTHER" id="PTHR34978:SF3">
    <property type="entry name" value="SLR0241 PROTEIN"/>
    <property type="match status" value="1"/>
</dbReference>
<accession>A0A4Y6UZI3</accession>
<dbReference type="KEGG" id="saca:FFV09_21140"/>
<dbReference type="AlphaFoldDB" id="A0A4Y6UZI3"/>
<feature type="compositionally biased region" description="Low complexity" evidence="1">
    <location>
        <begin position="157"/>
        <end position="214"/>
    </location>
</feature>
<dbReference type="InterPro" id="IPR052173">
    <property type="entry name" value="Beta-lactam_resp_regulator"/>
</dbReference>
<proteinExistence type="predicted"/>
<dbReference type="InterPro" id="IPR008756">
    <property type="entry name" value="Peptidase_M56"/>
</dbReference>
<dbReference type="Pfam" id="PF05569">
    <property type="entry name" value="Peptidase_M56"/>
    <property type="match status" value="2"/>
</dbReference>
<organism evidence="4 5">
    <name type="scientific">Saccharibacillus brassicae</name>
    <dbReference type="NCBI Taxonomy" id="2583377"/>
    <lineage>
        <taxon>Bacteria</taxon>
        <taxon>Bacillati</taxon>
        <taxon>Bacillota</taxon>
        <taxon>Bacilli</taxon>
        <taxon>Bacillales</taxon>
        <taxon>Paenibacillaceae</taxon>
        <taxon>Saccharibacillus</taxon>
    </lineage>
</organism>
<gene>
    <name evidence="4" type="ORF">FFV09_21140</name>
</gene>
<feature type="transmembrane region" description="Helical" evidence="2">
    <location>
        <begin position="272"/>
        <end position="295"/>
    </location>
</feature>
<protein>
    <submittedName>
        <fullName evidence="4">M56 family metallopeptidase</fullName>
    </submittedName>
</protein>
<feature type="transmembrane region" description="Helical" evidence="2">
    <location>
        <begin position="59"/>
        <end position="80"/>
    </location>
</feature>
<feature type="compositionally biased region" description="Low complexity" evidence="1">
    <location>
        <begin position="226"/>
        <end position="262"/>
    </location>
</feature>
<keyword evidence="2" id="KW-1133">Transmembrane helix</keyword>
<dbReference type="EMBL" id="CP041217">
    <property type="protein sequence ID" value="QDH23143.1"/>
    <property type="molecule type" value="Genomic_DNA"/>
</dbReference>
<keyword evidence="5" id="KW-1185">Reference proteome</keyword>
<feature type="region of interest" description="Disordered" evidence="1">
    <location>
        <begin position="129"/>
        <end position="264"/>
    </location>
</feature>
<evidence type="ECO:0000256" key="2">
    <source>
        <dbReference type="SAM" id="Phobius"/>
    </source>
</evidence>
<evidence type="ECO:0000313" key="4">
    <source>
        <dbReference type="EMBL" id="QDH23143.1"/>
    </source>
</evidence>
<feature type="compositionally biased region" description="Low complexity" evidence="1">
    <location>
        <begin position="132"/>
        <end position="144"/>
    </location>
</feature>
<feature type="domain" description="Peptidase M56" evidence="3">
    <location>
        <begin position="255"/>
        <end position="470"/>
    </location>
</feature>
<evidence type="ECO:0000256" key="1">
    <source>
        <dbReference type="SAM" id="MobiDB-lite"/>
    </source>
</evidence>
<keyword evidence="2" id="KW-0472">Membrane</keyword>
<sequence>MRALGDEFVSQARVRRHDAADAGAFSARREADEGRHRRAAQNTGRAKGLNAVLNALGELFRQVLLLSAAASVTALLILLVRIPLKNRLHPRWIYLLWSLLLLRLLLPWTPESPISVYNWLPGLAQAGPDRYAASSSPETASTAADNPDYIPGEAESDVSADSAALADGGSPAARSAGEPADGGSESGAAGSSGGPAASAQPGGAGEPGAAADGSVPGGEAGGAGSAGPEAAPGSGEAPSRPAAAPGEVAAPPATAGPAAASAADDRGGLGRALLQGFALLWLLGAAAALAFGLSAHARFAARLRQDSAAPPPEAERLLQTCRREMRLRRPVRLEVTGQVGVPTLLGAVRPRLLLPPQVLTELDESQLRHVMLHELAHAKRLDVPVNLLAALLTALHLFNPLLAYAFRRMREDQEVACDALAMKRLEPDERLAYGRTIVRLLDSMAVSAPLPGAVGLSGGKTEIKRRLILIATPRTQTYRSAIVGAAVMLLLGGCTLTGAKWTEPSAPTAAAGDSALPGAQLPGTDANSAVVPLNDPAETLLIEENSIRVTSRETSEGGQARLIHVGLINGDQARGRSYLWDSSNDPGHPPRADWADVNDDGIKEIVLILDVGSITGQELEHIHVLDPYTLEELDVADYRDFRNNRFTIRPVLDYGGRLYVEAGLNGRYLTRAYDNDETQEDSDLHYPGVAKYEIVRDRIVAHAYGKLSDTKFPVRLTVTYGPDLKPADTVMYPTGDVAPPFTQQEIRERIDGRLDTAQRDMIEQGGLYVFEEADAADSAALTLNYAVNPDTGTIFDAAKGGPIGTLAVIDDSPPPDLYDGALPDLSDLYDEAYETKIKRLLQPILTASRLKKDGEDWVAGYAGDGTVLVNVLLGGDKLTIKADLFTGMWEKVHTE</sequence>
<evidence type="ECO:0000259" key="3">
    <source>
        <dbReference type="Pfam" id="PF05569"/>
    </source>
</evidence>
<evidence type="ECO:0000313" key="5">
    <source>
        <dbReference type="Proteomes" id="UP000316968"/>
    </source>
</evidence>
<dbReference type="OrthoDB" id="9762883at2"/>
<dbReference type="CDD" id="cd07341">
    <property type="entry name" value="M56_BlaR1_MecR1_like"/>
    <property type="match status" value="1"/>
</dbReference>
<feature type="domain" description="Peptidase M56" evidence="3">
    <location>
        <begin position="63"/>
        <end position="142"/>
    </location>
</feature>
<name>A0A4Y6UZI3_SACBS</name>